<reference evidence="1" key="1">
    <citation type="submission" date="2019-09" db="EMBL/GenBank/DDBJ databases">
        <title>Draft genome information of white flower Hibiscus syriacus.</title>
        <authorList>
            <person name="Kim Y.-M."/>
        </authorList>
    </citation>
    <scope>NUCLEOTIDE SEQUENCE [LARGE SCALE GENOMIC DNA]</scope>
    <source>
        <strain evidence="1">YM2019G1</strain>
    </source>
</reference>
<protein>
    <submittedName>
        <fullName evidence="1">Uncharacterized protein</fullName>
    </submittedName>
</protein>
<proteinExistence type="predicted"/>
<gene>
    <name evidence="1" type="ORF">F3Y22_tig00110793pilonHSYRG00032</name>
</gene>
<sequence>MVQPLYERGVVAGVGNRQFELPSAVSRHCGDGVFRGLQSPLGFVIRRSVILQKRDLFGTGELVQIRGTFSFECFIIGHSQTHKLCVRRIEFAAGNGGAETNFPTPEIGNVDKAKVSGGVSGGLIKRGSEGSAFGDFVELLAGRSNLEERGG</sequence>
<dbReference type="EMBL" id="VEPZ02001113">
    <property type="protein sequence ID" value="KAE8693797.1"/>
    <property type="molecule type" value="Genomic_DNA"/>
</dbReference>
<evidence type="ECO:0000313" key="1">
    <source>
        <dbReference type="EMBL" id="KAE8693797.1"/>
    </source>
</evidence>
<dbReference type="Proteomes" id="UP000436088">
    <property type="component" value="Unassembled WGS sequence"/>
</dbReference>
<accession>A0A6A2ZQS3</accession>
<organism evidence="1 2">
    <name type="scientific">Hibiscus syriacus</name>
    <name type="common">Rose of Sharon</name>
    <dbReference type="NCBI Taxonomy" id="106335"/>
    <lineage>
        <taxon>Eukaryota</taxon>
        <taxon>Viridiplantae</taxon>
        <taxon>Streptophyta</taxon>
        <taxon>Embryophyta</taxon>
        <taxon>Tracheophyta</taxon>
        <taxon>Spermatophyta</taxon>
        <taxon>Magnoliopsida</taxon>
        <taxon>eudicotyledons</taxon>
        <taxon>Gunneridae</taxon>
        <taxon>Pentapetalae</taxon>
        <taxon>rosids</taxon>
        <taxon>malvids</taxon>
        <taxon>Malvales</taxon>
        <taxon>Malvaceae</taxon>
        <taxon>Malvoideae</taxon>
        <taxon>Hibiscus</taxon>
    </lineage>
</organism>
<comment type="caution">
    <text evidence="1">The sequence shown here is derived from an EMBL/GenBank/DDBJ whole genome shotgun (WGS) entry which is preliminary data.</text>
</comment>
<evidence type="ECO:0000313" key="2">
    <source>
        <dbReference type="Proteomes" id="UP000436088"/>
    </source>
</evidence>
<dbReference type="AlphaFoldDB" id="A0A6A2ZQS3"/>
<name>A0A6A2ZQS3_HIBSY</name>
<keyword evidence="2" id="KW-1185">Reference proteome</keyword>